<evidence type="ECO:0000259" key="2">
    <source>
        <dbReference type="Pfam" id="PF07859"/>
    </source>
</evidence>
<dbReference type="GO" id="GO:0016787">
    <property type="term" value="F:hydrolase activity"/>
    <property type="evidence" value="ECO:0007669"/>
    <property type="project" value="UniProtKB-KW"/>
</dbReference>
<dbReference type="SUPFAM" id="SSF53474">
    <property type="entry name" value="alpha/beta-Hydrolases"/>
    <property type="match status" value="1"/>
</dbReference>
<dbReference type="InterPro" id="IPR050300">
    <property type="entry name" value="GDXG_lipolytic_enzyme"/>
</dbReference>
<dbReference type="PANTHER" id="PTHR48081">
    <property type="entry name" value="AB HYDROLASE SUPERFAMILY PROTEIN C4A8.06C"/>
    <property type="match status" value="1"/>
</dbReference>
<feature type="domain" description="Alpha/beta hydrolase fold-3" evidence="2">
    <location>
        <begin position="77"/>
        <end position="274"/>
    </location>
</feature>
<name>A0A3B0TEB2_9ZZZZ</name>
<organism evidence="3">
    <name type="scientific">hydrothermal vent metagenome</name>
    <dbReference type="NCBI Taxonomy" id="652676"/>
    <lineage>
        <taxon>unclassified sequences</taxon>
        <taxon>metagenomes</taxon>
        <taxon>ecological metagenomes</taxon>
    </lineage>
</organism>
<sequence>MSLRKHLINLHLRLFEKPHLARCKDPSKLRASFDTKAKWLFHPPRGSRFENSALNHGGADVPALWVRARNTREGPVILYLHGGGYVYGSPKSYSAMLAQLSAKTGLPACLPDYRLAPEHAFPAAFEDALTGYMALSDHPGGVVIGGDSAGGGLALALLAKIIALGLPKPKGTFAFSPLTDMTFSSDSFADNARSDVVLPAQGAGEMVAMYLRDADPRDPRASPLFADFTGAPPVWLAVGDTEILLDDSRNIATVMHNQGVEVTLLEARNLSHVWPLFHGYLPESRQTLDTLAQWIKALSPPTGGN</sequence>
<dbReference type="EMBL" id="UOEG01000294">
    <property type="protein sequence ID" value="VAW05306.1"/>
    <property type="molecule type" value="Genomic_DNA"/>
</dbReference>
<dbReference type="AlphaFoldDB" id="A0A3B0TEB2"/>
<dbReference type="Pfam" id="PF07859">
    <property type="entry name" value="Abhydrolase_3"/>
    <property type="match status" value="1"/>
</dbReference>
<keyword evidence="1 3" id="KW-0378">Hydrolase</keyword>
<accession>A0A3B0TEB2</accession>
<reference evidence="3" key="1">
    <citation type="submission" date="2018-06" db="EMBL/GenBank/DDBJ databases">
        <authorList>
            <person name="Zhirakovskaya E."/>
        </authorList>
    </citation>
    <scope>NUCLEOTIDE SEQUENCE</scope>
</reference>
<evidence type="ECO:0000256" key="1">
    <source>
        <dbReference type="ARBA" id="ARBA00022801"/>
    </source>
</evidence>
<dbReference type="InterPro" id="IPR013094">
    <property type="entry name" value="AB_hydrolase_3"/>
</dbReference>
<dbReference type="InterPro" id="IPR029058">
    <property type="entry name" value="AB_hydrolase_fold"/>
</dbReference>
<dbReference type="Gene3D" id="3.40.50.1820">
    <property type="entry name" value="alpha/beta hydrolase"/>
    <property type="match status" value="1"/>
</dbReference>
<dbReference type="PANTHER" id="PTHR48081:SF8">
    <property type="entry name" value="ALPHA_BETA HYDROLASE FOLD-3 DOMAIN-CONTAINING PROTEIN-RELATED"/>
    <property type="match status" value="1"/>
</dbReference>
<protein>
    <submittedName>
        <fullName evidence="3">6-hexanolactone hydrolase</fullName>
    </submittedName>
</protein>
<proteinExistence type="predicted"/>
<gene>
    <name evidence="3" type="ORF">MNBD_ALPHA07-25</name>
</gene>
<evidence type="ECO:0000313" key="3">
    <source>
        <dbReference type="EMBL" id="VAW05306.1"/>
    </source>
</evidence>